<gene>
    <name evidence="2" type="ORF">TNCV_1408661</name>
</gene>
<protein>
    <recommendedName>
        <fullName evidence="1">Endonuclease/exonuclease/phosphatase domain-containing protein</fullName>
    </recommendedName>
</protein>
<name>A0A8X6RBN6_TRICX</name>
<comment type="caution">
    <text evidence="2">The sequence shown here is derived from an EMBL/GenBank/DDBJ whole genome shotgun (WGS) entry which is preliminary data.</text>
</comment>
<dbReference type="InterPro" id="IPR036691">
    <property type="entry name" value="Endo/exonu/phosph_ase_sf"/>
</dbReference>
<keyword evidence="3" id="KW-1185">Reference proteome</keyword>
<proteinExistence type="predicted"/>
<dbReference type="InterPro" id="IPR005135">
    <property type="entry name" value="Endo/exonuclease/phosphatase"/>
</dbReference>
<sequence length="161" mass="17145">MATPSSMDSAILIPSLTATASGVTDATKPAVRGSVGKDATRTVNFLQININGTQKKCAELSDILNENNIHVACLQETRLNSKLHFNVKGYTTIRKDRVSGAGGGVAFLVKTPVIKYIEILPTSNTSSSTEAQAINILLPNHTITLVNGYHPDNSPIDTNLL</sequence>
<organism evidence="2 3">
    <name type="scientific">Trichonephila clavipes</name>
    <name type="common">Golden silk orbweaver</name>
    <name type="synonym">Nephila clavipes</name>
    <dbReference type="NCBI Taxonomy" id="2585209"/>
    <lineage>
        <taxon>Eukaryota</taxon>
        <taxon>Metazoa</taxon>
        <taxon>Ecdysozoa</taxon>
        <taxon>Arthropoda</taxon>
        <taxon>Chelicerata</taxon>
        <taxon>Arachnida</taxon>
        <taxon>Araneae</taxon>
        <taxon>Araneomorphae</taxon>
        <taxon>Entelegynae</taxon>
        <taxon>Araneoidea</taxon>
        <taxon>Nephilidae</taxon>
        <taxon>Trichonephila</taxon>
    </lineage>
</organism>
<evidence type="ECO:0000313" key="3">
    <source>
        <dbReference type="Proteomes" id="UP000887159"/>
    </source>
</evidence>
<dbReference type="EMBL" id="BMAU01021013">
    <property type="protein sequence ID" value="GFX86667.1"/>
    <property type="molecule type" value="Genomic_DNA"/>
</dbReference>
<reference evidence="2" key="1">
    <citation type="submission" date="2020-08" db="EMBL/GenBank/DDBJ databases">
        <title>Multicomponent nature underlies the extraordinary mechanical properties of spider dragline silk.</title>
        <authorList>
            <person name="Kono N."/>
            <person name="Nakamura H."/>
            <person name="Mori M."/>
            <person name="Yoshida Y."/>
            <person name="Ohtoshi R."/>
            <person name="Malay A.D."/>
            <person name="Moran D.A.P."/>
            <person name="Tomita M."/>
            <person name="Numata K."/>
            <person name="Arakawa K."/>
        </authorList>
    </citation>
    <scope>NUCLEOTIDE SEQUENCE</scope>
</reference>
<evidence type="ECO:0000313" key="2">
    <source>
        <dbReference type="EMBL" id="GFX86667.1"/>
    </source>
</evidence>
<dbReference type="Proteomes" id="UP000887159">
    <property type="component" value="Unassembled WGS sequence"/>
</dbReference>
<dbReference type="AlphaFoldDB" id="A0A8X6RBN6"/>
<dbReference type="SUPFAM" id="SSF56219">
    <property type="entry name" value="DNase I-like"/>
    <property type="match status" value="1"/>
</dbReference>
<dbReference type="Pfam" id="PF03372">
    <property type="entry name" value="Exo_endo_phos"/>
    <property type="match status" value="1"/>
</dbReference>
<dbReference type="GO" id="GO:0003824">
    <property type="term" value="F:catalytic activity"/>
    <property type="evidence" value="ECO:0007669"/>
    <property type="project" value="InterPro"/>
</dbReference>
<accession>A0A8X6RBN6</accession>
<dbReference type="Gene3D" id="3.60.10.10">
    <property type="entry name" value="Endonuclease/exonuclease/phosphatase"/>
    <property type="match status" value="1"/>
</dbReference>
<feature type="domain" description="Endonuclease/exonuclease/phosphatase" evidence="1">
    <location>
        <begin position="47"/>
        <end position="116"/>
    </location>
</feature>
<evidence type="ECO:0000259" key="1">
    <source>
        <dbReference type="Pfam" id="PF03372"/>
    </source>
</evidence>